<proteinExistence type="predicted"/>
<dbReference type="EMBL" id="JBHSFQ010000003">
    <property type="protein sequence ID" value="MFC4561103.1"/>
    <property type="molecule type" value="Genomic_DNA"/>
</dbReference>
<dbReference type="Proteomes" id="UP001595923">
    <property type="component" value="Unassembled WGS sequence"/>
</dbReference>
<evidence type="ECO:0000313" key="3">
    <source>
        <dbReference type="Proteomes" id="UP001595923"/>
    </source>
</evidence>
<reference evidence="3" key="1">
    <citation type="journal article" date="2019" name="Int. J. Syst. Evol. Microbiol.">
        <title>The Global Catalogue of Microorganisms (GCM) 10K type strain sequencing project: providing services to taxonomists for standard genome sequencing and annotation.</title>
        <authorList>
            <consortium name="The Broad Institute Genomics Platform"/>
            <consortium name="The Broad Institute Genome Sequencing Center for Infectious Disease"/>
            <person name="Wu L."/>
            <person name="Ma J."/>
        </authorList>
    </citation>
    <scope>NUCLEOTIDE SEQUENCE [LARGE SCALE GENOMIC DNA]</scope>
    <source>
        <strain evidence="3">XZYJ18</strain>
    </source>
</reference>
<comment type="caution">
    <text evidence="2">The sequence shown here is derived from an EMBL/GenBank/DDBJ whole genome shotgun (WGS) entry which is preliminary data.</text>
</comment>
<protein>
    <submittedName>
        <fullName evidence="2">DUF397 domain-containing protein</fullName>
    </submittedName>
</protein>
<dbReference type="Pfam" id="PF04149">
    <property type="entry name" value="DUF397"/>
    <property type="match status" value="1"/>
</dbReference>
<gene>
    <name evidence="2" type="ORF">ACFO4E_04450</name>
</gene>
<dbReference type="RefSeq" id="WP_378571724.1">
    <property type="nucleotide sequence ID" value="NZ_JBHSFQ010000003.1"/>
</dbReference>
<dbReference type="InterPro" id="IPR007278">
    <property type="entry name" value="DUF397"/>
</dbReference>
<evidence type="ECO:0000259" key="1">
    <source>
        <dbReference type="Pfam" id="PF04149"/>
    </source>
</evidence>
<sequence>MTKPDWHKSTYSNGGSNCVEVREHEFGADVRDTQDRDGATLSLGASEWVAFLGGIDGL</sequence>
<feature type="domain" description="DUF397" evidence="1">
    <location>
        <begin position="5"/>
        <end position="55"/>
    </location>
</feature>
<accession>A0ABV9DU22</accession>
<name>A0ABV9DU22_9ACTN</name>
<keyword evidence="3" id="KW-1185">Reference proteome</keyword>
<evidence type="ECO:0000313" key="2">
    <source>
        <dbReference type="EMBL" id="MFC4561103.1"/>
    </source>
</evidence>
<organism evidence="2 3">
    <name type="scientific">Nocardiopsis mangrovi</name>
    <dbReference type="NCBI Taxonomy" id="1179818"/>
    <lineage>
        <taxon>Bacteria</taxon>
        <taxon>Bacillati</taxon>
        <taxon>Actinomycetota</taxon>
        <taxon>Actinomycetes</taxon>
        <taxon>Streptosporangiales</taxon>
        <taxon>Nocardiopsidaceae</taxon>
        <taxon>Nocardiopsis</taxon>
    </lineage>
</organism>